<protein>
    <submittedName>
        <fullName evidence="1">DNA alkylation repair protein</fullName>
    </submittedName>
</protein>
<accession>A0A2W2A924</accession>
<keyword evidence="2" id="KW-1185">Reference proteome</keyword>
<reference evidence="1 2" key="1">
    <citation type="submission" date="2018-06" db="EMBL/GenBank/DDBJ databases">
        <title>Mucibacter soli gen. nov., sp. nov., a new member of the family Chitinophagaceae producing mucin.</title>
        <authorList>
            <person name="Kim M.-K."/>
            <person name="Park S."/>
            <person name="Kim T.-S."/>
            <person name="Joung Y."/>
            <person name="Han J.-H."/>
            <person name="Kim S.B."/>
        </authorList>
    </citation>
    <scope>NUCLEOTIDE SEQUENCE [LARGE SCALE GENOMIC DNA]</scope>
    <source>
        <strain evidence="1 2">R1-15</strain>
    </source>
</reference>
<evidence type="ECO:0000313" key="2">
    <source>
        <dbReference type="Proteomes" id="UP000248745"/>
    </source>
</evidence>
<dbReference type="AlphaFoldDB" id="A0A2W2A924"/>
<organism evidence="1 2">
    <name type="scientific">Taibaiella soli</name>
    <dbReference type="NCBI Taxonomy" id="1649169"/>
    <lineage>
        <taxon>Bacteria</taxon>
        <taxon>Pseudomonadati</taxon>
        <taxon>Bacteroidota</taxon>
        <taxon>Chitinophagia</taxon>
        <taxon>Chitinophagales</taxon>
        <taxon>Chitinophagaceae</taxon>
        <taxon>Taibaiella</taxon>
    </lineage>
</organism>
<dbReference type="InterPro" id="IPR016024">
    <property type="entry name" value="ARM-type_fold"/>
</dbReference>
<dbReference type="Gene3D" id="1.25.40.290">
    <property type="entry name" value="ARM repeat domains"/>
    <property type="match status" value="1"/>
</dbReference>
<dbReference type="OrthoDB" id="9797162at2"/>
<name>A0A2W2A924_9BACT</name>
<comment type="caution">
    <text evidence="1">The sequence shown here is derived from an EMBL/GenBank/DDBJ whole genome shotgun (WGS) entry which is preliminary data.</text>
</comment>
<evidence type="ECO:0000313" key="1">
    <source>
        <dbReference type="EMBL" id="PZF71835.1"/>
    </source>
</evidence>
<dbReference type="Pfam" id="PF08713">
    <property type="entry name" value="DNA_alkylation"/>
    <property type="match status" value="1"/>
</dbReference>
<dbReference type="RefSeq" id="WP_111000206.1">
    <property type="nucleotide sequence ID" value="NZ_QKTW01000022.1"/>
</dbReference>
<gene>
    <name evidence="1" type="ORF">DN068_17395</name>
</gene>
<dbReference type="SUPFAM" id="SSF48371">
    <property type="entry name" value="ARM repeat"/>
    <property type="match status" value="1"/>
</dbReference>
<proteinExistence type="predicted"/>
<dbReference type="InterPro" id="IPR014825">
    <property type="entry name" value="DNA_alkylation"/>
</dbReference>
<dbReference type="EMBL" id="QKTW01000022">
    <property type="protein sequence ID" value="PZF71835.1"/>
    <property type="molecule type" value="Genomic_DNA"/>
</dbReference>
<sequence>MLLKDIYSKQFYNRISDVFETTIPSFKKASFLKKIFTPDFESKELKARMRHTSVVLHEFLPKDYKQTVSIFERSIQSFRENGIGEDGLAFMFLPDYVEHFGVDDYETSVRAIEFITQFVSCEFAVRPFLLRYEDKMMEQMLRWASHENHKVRRLASEGCRSRLPWAMAVPALKKDPAKILLVLEQLKNDPSEWVRRSVANSLNDIAKDHPQIVLDIAKKWSGIGKETDAIIKHGSRTLLKQGHVEILKHYGLDSKHILVDHFKIIRSKIKVGAYLEFSFDVTNKSRTKQKVRLEYAVYFQKQNGQLSKKVFKISEKDYAPKATEPVTRKQSFAPITTRKYYPGLHKLSIIVNGEEKAIGDFELA</sequence>
<dbReference type="Proteomes" id="UP000248745">
    <property type="component" value="Unassembled WGS sequence"/>
</dbReference>